<dbReference type="EMBL" id="MELK01000047">
    <property type="protein sequence ID" value="OFW56300.1"/>
    <property type="molecule type" value="Genomic_DNA"/>
</dbReference>
<comment type="caution">
    <text evidence="1">The sequence shown here is derived from an EMBL/GenBank/DDBJ whole genome shotgun (WGS) entry which is preliminary data.</text>
</comment>
<accession>A0A1F2WHH6</accession>
<reference evidence="1 2" key="1">
    <citation type="journal article" date="2016" name="Nat. Commun.">
        <title>Thousands of microbial genomes shed light on interconnected biogeochemical processes in an aquifer system.</title>
        <authorList>
            <person name="Anantharaman K."/>
            <person name="Brown C.T."/>
            <person name="Hug L.A."/>
            <person name="Sharon I."/>
            <person name="Castelle C.J."/>
            <person name="Probst A.J."/>
            <person name="Thomas B.C."/>
            <person name="Singh A."/>
            <person name="Wilkins M.J."/>
            <person name="Karaoz U."/>
            <person name="Brodie E.L."/>
            <person name="Williams K.H."/>
            <person name="Hubbard S.S."/>
            <person name="Banfield J.F."/>
        </authorList>
    </citation>
    <scope>NUCLEOTIDE SEQUENCE [LARGE SCALE GENOMIC DNA]</scope>
</reference>
<organism evidence="1 2">
    <name type="scientific">Candidatus Solincola sediminis</name>
    <dbReference type="NCBI Taxonomy" id="1797199"/>
    <lineage>
        <taxon>Bacteria</taxon>
        <taxon>Bacillati</taxon>
        <taxon>Actinomycetota</taxon>
        <taxon>Candidatus Geothermincolia</taxon>
        <taxon>Candidatus Geothermincolales</taxon>
        <taxon>Candidatus Geothermincolaceae</taxon>
        <taxon>Candidatus Solincola</taxon>
    </lineage>
</organism>
<dbReference type="AlphaFoldDB" id="A0A1F2WHH6"/>
<name>A0A1F2WHH6_9ACTN</name>
<dbReference type="Proteomes" id="UP000177876">
    <property type="component" value="Unassembled WGS sequence"/>
</dbReference>
<evidence type="ECO:0000313" key="1">
    <source>
        <dbReference type="EMBL" id="OFW56300.1"/>
    </source>
</evidence>
<sequence length="376" mass="43180">MAEPELCQTCGVPVLVGSVFDWSDMGLIRIPNNPKGRMVFFESAYIDSIFKGITEIIGISIEHIAMERKRRDTKRFMEKIFPEQVKKLDEIFGGERPNHISDLSKNRRDDVLEMGNMVNYQATTVGMVYGYGNIRFSNLWEFWDSFPWRNQIIRNPYSITFFSADMLGTIEAFERQDMRVRYEEVSDSAYLLSVRPGPHPIGLKDRLKVKRYELKPGDITYKRCSECGTPDEIGQCHWNLPEGTIIDPETGRRMSIFDPSAMDTVFEDLENELGETIMDVIIEAQRRFGKANMNAEGWKRSGYDFKSWAAIRGLGNITHFKADEKRLALTVENPCMHLAQIGTAQALYELAWGAENSKHEWYRSADGDLHIEVSLS</sequence>
<proteinExistence type="predicted"/>
<evidence type="ECO:0000313" key="2">
    <source>
        <dbReference type="Proteomes" id="UP000177876"/>
    </source>
</evidence>
<gene>
    <name evidence="1" type="ORF">A2Y75_03610</name>
</gene>
<protein>
    <submittedName>
        <fullName evidence="1">Uncharacterized protein</fullName>
    </submittedName>
</protein>